<dbReference type="OrthoDB" id="423498at2759"/>
<dbReference type="Proteomes" id="UP000193218">
    <property type="component" value="Unassembled WGS sequence"/>
</dbReference>
<dbReference type="InterPro" id="IPR052988">
    <property type="entry name" value="Oryzine_lactonohydrolase"/>
</dbReference>
<dbReference type="InterPro" id="IPR011042">
    <property type="entry name" value="6-blade_b-propeller_TolB-like"/>
</dbReference>
<dbReference type="RefSeq" id="XP_021873575.1">
    <property type="nucleotide sequence ID" value="XM_022014671.1"/>
</dbReference>
<feature type="domain" description="SMP-30/Gluconolactonase/LRE-like region" evidence="1">
    <location>
        <begin position="231"/>
        <end position="387"/>
    </location>
</feature>
<dbReference type="InParanoid" id="A0A1Y1UP12"/>
<dbReference type="SUPFAM" id="SSF63829">
    <property type="entry name" value="Calcium-dependent phosphotriesterase"/>
    <property type="match status" value="1"/>
</dbReference>
<dbReference type="STRING" id="4999.A0A1Y1UP12"/>
<dbReference type="PANTHER" id="PTHR47064:SF2">
    <property type="entry name" value="SMP-30_GLUCONOLACTONASE_LRE-LIKE REGION DOMAIN-CONTAINING PROTEIN-RELATED"/>
    <property type="match status" value="1"/>
</dbReference>
<accession>A0A1Y1UP12</accession>
<reference evidence="2 3" key="1">
    <citation type="submission" date="2017-03" db="EMBL/GenBank/DDBJ databases">
        <title>Widespread Adenine N6-methylation of Active Genes in Fungi.</title>
        <authorList>
            <consortium name="DOE Joint Genome Institute"/>
            <person name="Mondo S.J."/>
            <person name="Dannebaum R.O."/>
            <person name="Kuo R.C."/>
            <person name="Louie K.B."/>
            <person name="Bewick A.J."/>
            <person name="Labutti K."/>
            <person name="Haridas S."/>
            <person name="Kuo A."/>
            <person name="Salamov A."/>
            <person name="Ahrendt S.R."/>
            <person name="Lau R."/>
            <person name="Bowen B.P."/>
            <person name="Lipzen A."/>
            <person name="Sullivan W."/>
            <person name="Andreopoulos W.B."/>
            <person name="Clum A."/>
            <person name="Lindquist E."/>
            <person name="Daum C."/>
            <person name="Northen T.R."/>
            <person name="Ramamoorthy G."/>
            <person name="Schmitz R.J."/>
            <person name="Gryganskyi A."/>
            <person name="Culley D."/>
            <person name="Magnuson J."/>
            <person name="James T.Y."/>
            <person name="O'Malley M.A."/>
            <person name="Stajich J.E."/>
            <person name="Spatafora J.W."/>
            <person name="Visel A."/>
            <person name="Grigoriev I.V."/>
        </authorList>
    </citation>
    <scope>NUCLEOTIDE SEQUENCE [LARGE SCALE GENOMIC DNA]</scope>
    <source>
        <strain evidence="2 3">NRRL Y-17943</strain>
    </source>
</reference>
<dbReference type="Pfam" id="PF08450">
    <property type="entry name" value="SGL"/>
    <property type="match status" value="1"/>
</dbReference>
<proteinExistence type="predicted"/>
<keyword evidence="3" id="KW-1185">Reference proteome</keyword>
<dbReference type="InterPro" id="IPR013658">
    <property type="entry name" value="SGL"/>
</dbReference>
<name>A0A1Y1UP12_9TREE</name>
<evidence type="ECO:0000259" key="1">
    <source>
        <dbReference type="Pfam" id="PF08450"/>
    </source>
</evidence>
<dbReference type="GeneID" id="33556479"/>
<gene>
    <name evidence="2" type="ORF">BD324DRAFT_614990</name>
</gene>
<dbReference type="EMBL" id="NBSH01000002">
    <property type="protein sequence ID" value="ORX39790.1"/>
    <property type="molecule type" value="Genomic_DNA"/>
</dbReference>
<dbReference type="PANTHER" id="PTHR47064">
    <property type="entry name" value="PUTATIVE (AFU_ORTHOLOGUE AFUA_1G08990)-RELATED"/>
    <property type="match status" value="1"/>
</dbReference>
<organism evidence="2 3">
    <name type="scientific">Kockovaella imperatae</name>
    <dbReference type="NCBI Taxonomy" id="4999"/>
    <lineage>
        <taxon>Eukaryota</taxon>
        <taxon>Fungi</taxon>
        <taxon>Dikarya</taxon>
        <taxon>Basidiomycota</taxon>
        <taxon>Agaricomycotina</taxon>
        <taxon>Tremellomycetes</taxon>
        <taxon>Tremellales</taxon>
        <taxon>Cuniculitremaceae</taxon>
        <taxon>Kockovaella</taxon>
    </lineage>
</organism>
<evidence type="ECO:0000313" key="3">
    <source>
        <dbReference type="Proteomes" id="UP000193218"/>
    </source>
</evidence>
<dbReference type="Gene3D" id="2.120.10.30">
    <property type="entry name" value="TolB, C-terminal domain"/>
    <property type="match status" value="1"/>
</dbReference>
<comment type="caution">
    <text evidence="2">The sequence shown here is derived from an EMBL/GenBank/DDBJ whole genome shotgun (WGS) entry which is preliminary data.</text>
</comment>
<dbReference type="AlphaFoldDB" id="A0A1Y1UP12"/>
<protein>
    <recommendedName>
        <fullName evidence="1">SMP-30/Gluconolactonase/LRE-like region domain-containing protein</fullName>
    </recommendedName>
</protein>
<evidence type="ECO:0000313" key="2">
    <source>
        <dbReference type="EMBL" id="ORX39790.1"/>
    </source>
</evidence>
<sequence>MTGEKYTTVQDIPTAHHCVVQAPFLRHGTHDSSLRTKFDDRDDHEPFGKDQPSFISVHDSFKSQILGSSASIQVIAEDSKAFAHEAGVWVESTQEVWLTSNLYFDGQQNAKHPELQAKRAEISKLAIPSGKVTTRDDLLEHILTPNGGCPYGSYVLFCEQGAGPDRPSSFVLVDPKDSSKEPIVILNNFYGRHFNSLNDAVLLPPPKNVKLGSATTDNSSLPGGPPSGWTLWFTDPTYGHEQGFRQKPQMPSQVYCFDPQTSEVRAVADGFDHPNGLCFSPEGDVCYVTDTGSVHGNGDISHRRPATIYAFDVHWPDVDMTIGGPTLHNRRLFAFIDVGLPDGIKCDTAGNVYSGCGDGVHVWNKYGKHIGKIFLGTYCANFCFIPGGRMICLAEEKIFLVEGLQVEGALLEQKI</sequence>